<dbReference type="Gene3D" id="2.30.30.790">
    <property type="match status" value="1"/>
</dbReference>
<sequence>MSISKIISKFDQKHLFASKNKKVAVGSIIEMYMQFFEAEKIRVQKYSGLVIGEKAYLYHSSIRVRKLFQKIGIEIVFPLPHVQILDYKILKFYKLKRAKLYYLRNLGTQSSKMYKS</sequence>
<dbReference type="InterPro" id="IPR001857">
    <property type="entry name" value="Ribosomal_bL19"/>
</dbReference>
<dbReference type="GO" id="GO:0006412">
    <property type="term" value="P:translation"/>
    <property type="evidence" value="ECO:0007669"/>
    <property type="project" value="InterPro"/>
</dbReference>
<evidence type="ECO:0000256" key="2">
    <source>
        <dbReference type="ARBA" id="ARBA00022980"/>
    </source>
</evidence>
<evidence type="ECO:0000256" key="1">
    <source>
        <dbReference type="ARBA" id="ARBA00005781"/>
    </source>
</evidence>
<keyword evidence="3" id="KW-0687">Ribonucleoprotein</keyword>
<dbReference type="PANTHER" id="PTHR15680">
    <property type="entry name" value="RIBOSOMAL PROTEIN L19"/>
    <property type="match status" value="1"/>
</dbReference>
<dbReference type="RefSeq" id="YP_009532776.1">
    <property type="nucleotide sequence ID" value="NC_039766.1"/>
</dbReference>
<name>A0A386B0U5_9CHLO</name>
<dbReference type="PANTHER" id="PTHR15680:SF9">
    <property type="entry name" value="LARGE RIBOSOMAL SUBUNIT PROTEIN BL19M"/>
    <property type="match status" value="1"/>
</dbReference>
<comment type="similarity">
    <text evidence="1">Belongs to the bacterial ribosomal protein bL19 family.</text>
</comment>
<dbReference type="PRINTS" id="PR00061">
    <property type="entry name" value="RIBOSOMALL19"/>
</dbReference>
<dbReference type="InterPro" id="IPR038657">
    <property type="entry name" value="Ribosomal_bL19_sf"/>
</dbReference>
<dbReference type="GO" id="GO:0005762">
    <property type="term" value="C:mitochondrial large ribosomal subunit"/>
    <property type="evidence" value="ECO:0007669"/>
    <property type="project" value="TreeGrafter"/>
</dbReference>
<dbReference type="SUPFAM" id="SSF50104">
    <property type="entry name" value="Translation proteins SH3-like domain"/>
    <property type="match status" value="1"/>
</dbReference>
<evidence type="ECO:0000313" key="4">
    <source>
        <dbReference type="EMBL" id="AYC65315.1"/>
    </source>
</evidence>
<dbReference type="EMBL" id="MH591108">
    <property type="protein sequence ID" value="AYC65315.1"/>
    <property type="molecule type" value="Genomic_DNA"/>
</dbReference>
<evidence type="ECO:0000256" key="3">
    <source>
        <dbReference type="ARBA" id="ARBA00023274"/>
    </source>
</evidence>
<protein>
    <submittedName>
        <fullName evidence="4">Ribosomal protein L19</fullName>
    </submittedName>
</protein>
<reference evidence="4" key="1">
    <citation type="submission" date="2018-07" db="EMBL/GenBank/DDBJ databases">
        <authorList>
            <person name="Quirk P.G."/>
            <person name="Krulwich T.A."/>
        </authorList>
    </citation>
    <scope>NUCLEOTIDE SEQUENCE</scope>
</reference>
<organism evidence="4">
    <name type="scientific">Pedobesia claviformis</name>
    <dbReference type="NCBI Taxonomy" id="2364088"/>
    <lineage>
        <taxon>Eukaryota</taxon>
        <taxon>Viridiplantae</taxon>
        <taxon>Chlorophyta</taxon>
        <taxon>core chlorophytes</taxon>
        <taxon>Ulvophyceae</taxon>
        <taxon>TCBD clade</taxon>
        <taxon>Bryopsidales</taxon>
        <taxon>Bryopsidineae</taxon>
        <taxon>Derbesiaceae</taxon>
        <taxon>Pedobesia</taxon>
    </lineage>
</organism>
<accession>A0A386B0U5</accession>
<geneLocation type="chloroplast" evidence="4"/>
<dbReference type="AlphaFoldDB" id="A0A386B0U5"/>
<dbReference type="InterPro" id="IPR008991">
    <property type="entry name" value="Translation_prot_SH3-like_sf"/>
</dbReference>
<proteinExistence type="inferred from homology"/>
<dbReference type="GO" id="GO:0003735">
    <property type="term" value="F:structural constituent of ribosome"/>
    <property type="evidence" value="ECO:0007669"/>
    <property type="project" value="InterPro"/>
</dbReference>
<dbReference type="Pfam" id="PF01245">
    <property type="entry name" value="Ribosomal_L19"/>
    <property type="match status" value="1"/>
</dbReference>
<reference evidence="4" key="2">
    <citation type="journal article" date="2019" name="Mol. Phylogenet. Evol.">
        <title>Reassessment of the classification of bryopsidales (chlorophyta) based on chloroplast phylogenomic analyses.</title>
        <authorList>
            <person name="Cremen M.C."/>
            <person name="Leliaert F."/>
            <person name="West J."/>
            <person name="Lam D.W."/>
            <person name="Shimada S."/>
            <person name="Lopez-Bautista J.M."/>
            <person name="Verbruggen H."/>
        </authorList>
    </citation>
    <scope>NUCLEOTIDE SEQUENCE</scope>
</reference>
<dbReference type="GeneID" id="38334307"/>
<keyword evidence="4" id="KW-0150">Chloroplast</keyword>
<gene>
    <name evidence="4" type="primary">rpl19</name>
</gene>
<keyword evidence="4" id="KW-0934">Plastid</keyword>
<keyword evidence="2 4" id="KW-0689">Ribosomal protein</keyword>